<sequence>MREQGRITHWNDAKGYGFITPSAGGERLFVHISAWPHKGQRPAEQDAVSFIRGKDSRGRARAESLRCARAAAVQPRRQTNKTGPVAVTAIALYAAGLIGGIATGRLPLWVLAASVVASVVAYVAYGLDQAAARRRAWRTPERRLHGLALVGGWPGALLAQQHLRHKTAKPGFQRVFWCTVLIHCAMLAWLATPKGAATLRQFITSVVS</sequence>
<dbReference type="InterPro" id="IPR012340">
    <property type="entry name" value="NA-bd_OB-fold"/>
</dbReference>
<keyword evidence="1" id="KW-0597">Phosphoprotein</keyword>
<keyword evidence="2" id="KW-0472">Membrane</keyword>
<dbReference type="GO" id="GO:0005829">
    <property type="term" value="C:cytosol"/>
    <property type="evidence" value="ECO:0007669"/>
    <property type="project" value="UniProtKB-ARBA"/>
</dbReference>
<evidence type="ECO:0000313" key="5">
    <source>
        <dbReference type="Proteomes" id="UP000251800"/>
    </source>
</evidence>
<dbReference type="GO" id="GO:0043488">
    <property type="term" value="P:regulation of mRNA stability"/>
    <property type="evidence" value="ECO:0007669"/>
    <property type="project" value="TreeGrafter"/>
</dbReference>
<dbReference type="RefSeq" id="WP_109721248.1">
    <property type="nucleotide sequence ID" value="NZ_QEQK01000015.1"/>
</dbReference>
<keyword evidence="5" id="KW-1185">Reference proteome</keyword>
<comment type="caution">
    <text evidence="4">The sequence shown here is derived from an EMBL/GenBank/DDBJ whole genome shotgun (WGS) entry which is preliminary data.</text>
</comment>
<evidence type="ECO:0000313" key="4">
    <source>
        <dbReference type="EMBL" id="PWN54958.1"/>
    </source>
</evidence>
<evidence type="ECO:0000259" key="3">
    <source>
        <dbReference type="PROSITE" id="PS51857"/>
    </source>
</evidence>
<dbReference type="Gene3D" id="2.40.50.140">
    <property type="entry name" value="Nucleic acid-binding proteins"/>
    <property type="match status" value="1"/>
</dbReference>
<feature type="transmembrane region" description="Helical" evidence="2">
    <location>
        <begin position="174"/>
        <end position="192"/>
    </location>
</feature>
<dbReference type="InterPro" id="IPR052069">
    <property type="entry name" value="Ca-reg_mRNA-binding_domain"/>
</dbReference>
<dbReference type="InterPro" id="IPR010718">
    <property type="entry name" value="DUF1294"/>
</dbReference>
<dbReference type="PANTHER" id="PTHR12962">
    <property type="entry name" value="CALCIUM-REGULATED HEAT STABLE PROTEIN CRHSP-24-RELATED"/>
    <property type="match status" value="1"/>
</dbReference>
<organism evidence="4 5">
    <name type="scientific">Abyssibacter profundi</name>
    <dbReference type="NCBI Taxonomy" id="2182787"/>
    <lineage>
        <taxon>Bacteria</taxon>
        <taxon>Pseudomonadati</taxon>
        <taxon>Pseudomonadota</taxon>
        <taxon>Gammaproteobacteria</taxon>
        <taxon>Chromatiales</taxon>
        <taxon>Oceanococcaceae</taxon>
        <taxon>Abyssibacter</taxon>
    </lineage>
</organism>
<accession>A0A383XQQ4</accession>
<dbReference type="InterPro" id="IPR011129">
    <property type="entry name" value="CSD"/>
</dbReference>
<dbReference type="Pfam" id="PF00313">
    <property type="entry name" value="CSD"/>
    <property type="match status" value="1"/>
</dbReference>
<evidence type="ECO:0000256" key="2">
    <source>
        <dbReference type="SAM" id="Phobius"/>
    </source>
</evidence>
<keyword evidence="2" id="KW-0812">Transmembrane</keyword>
<proteinExistence type="predicted"/>
<gene>
    <name evidence="4" type="ORF">DEH80_14555</name>
</gene>
<dbReference type="Proteomes" id="UP000251800">
    <property type="component" value="Unassembled WGS sequence"/>
</dbReference>
<dbReference type="EMBL" id="QEQK01000015">
    <property type="protein sequence ID" value="PWN54958.1"/>
    <property type="molecule type" value="Genomic_DNA"/>
</dbReference>
<dbReference type="InterPro" id="IPR002059">
    <property type="entry name" value="CSP_DNA-bd"/>
</dbReference>
<dbReference type="Pfam" id="PF06961">
    <property type="entry name" value="DUF1294"/>
    <property type="match status" value="1"/>
</dbReference>
<dbReference type="AlphaFoldDB" id="A0A383XQQ4"/>
<evidence type="ECO:0000256" key="1">
    <source>
        <dbReference type="ARBA" id="ARBA00022553"/>
    </source>
</evidence>
<dbReference type="PANTHER" id="PTHR12962:SF1">
    <property type="entry name" value="COLD SHOCK DOMAIN-CONTAINING PROTEIN CG9705"/>
    <property type="match status" value="1"/>
</dbReference>
<feature type="domain" description="CSD" evidence="3">
    <location>
        <begin position="2"/>
        <end position="75"/>
    </location>
</feature>
<feature type="transmembrane region" description="Helical" evidence="2">
    <location>
        <begin position="108"/>
        <end position="127"/>
    </location>
</feature>
<dbReference type="PROSITE" id="PS51857">
    <property type="entry name" value="CSD_2"/>
    <property type="match status" value="1"/>
</dbReference>
<protein>
    <submittedName>
        <fullName evidence="4">DUF1294 domain-containing protein</fullName>
    </submittedName>
</protein>
<dbReference type="SUPFAM" id="SSF50249">
    <property type="entry name" value="Nucleic acid-binding proteins"/>
    <property type="match status" value="1"/>
</dbReference>
<name>A0A383XQQ4_9GAMM</name>
<dbReference type="OrthoDB" id="72963at2"/>
<keyword evidence="2" id="KW-1133">Transmembrane helix</keyword>
<dbReference type="CDD" id="cd04458">
    <property type="entry name" value="CSP_CDS"/>
    <property type="match status" value="1"/>
</dbReference>
<feature type="transmembrane region" description="Helical" evidence="2">
    <location>
        <begin position="85"/>
        <end position="102"/>
    </location>
</feature>
<dbReference type="SMART" id="SM00357">
    <property type="entry name" value="CSP"/>
    <property type="match status" value="1"/>
</dbReference>
<reference evidence="4 5" key="1">
    <citation type="submission" date="2018-05" db="EMBL/GenBank/DDBJ databases">
        <title>Abyssibacter profundi OUC007T gen. nov., sp. nov, a marine bacterium isolated from seawater of the Mariana Trench.</title>
        <authorList>
            <person name="Zhou S."/>
        </authorList>
    </citation>
    <scope>NUCLEOTIDE SEQUENCE [LARGE SCALE GENOMIC DNA]</scope>
    <source>
        <strain evidence="4 5">OUC007</strain>
    </source>
</reference>
<dbReference type="GO" id="GO:0003730">
    <property type="term" value="F:mRNA 3'-UTR binding"/>
    <property type="evidence" value="ECO:0007669"/>
    <property type="project" value="TreeGrafter"/>
</dbReference>